<dbReference type="GeneID" id="23681116"/>
<evidence type="ECO:0000313" key="1">
    <source>
        <dbReference type="EMBL" id="AHJ86953.1"/>
    </source>
</evidence>
<dbReference type="Proteomes" id="UP000032000">
    <property type="component" value="Segment"/>
</dbReference>
<reference evidence="1" key="1">
    <citation type="submission" date="2015-06" db="EMBL/GenBank/DDBJ databases">
        <title>Genomic characterization of STP4-a, a novel T4 virulent phage infecting Salmonella.</title>
        <authorList>
            <person name="Li M."/>
            <person name="Wang J."/>
            <person name="Lin H."/>
            <person name="Han F."/>
        </authorList>
    </citation>
    <scope>NUCLEOTIDE SEQUENCE [LARGE SCALE GENOMIC DNA]</scope>
</reference>
<protein>
    <submittedName>
        <fullName evidence="1">Uncharacterized protein</fullName>
    </submittedName>
</protein>
<keyword evidence="2" id="KW-1185">Reference proteome</keyword>
<name>A0A0B4LA91_9CAUD</name>
<dbReference type="RefSeq" id="YP_009126306.1">
    <property type="nucleotide sequence ID" value="NC_026607.2"/>
</dbReference>
<sequence length="54" mass="6207">MKYDETAHEETKRKLIELANSLCQYDLSTGAKQHLVQSIENIVVTLAWETVDNE</sequence>
<evidence type="ECO:0000313" key="2">
    <source>
        <dbReference type="Proteomes" id="UP000032000"/>
    </source>
</evidence>
<dbReference type="KEGG" id="vg:23681116"/>
<proteinExistence type="predicted"/>
<organism evidence="1 2">
    <name type="scientific">Salmonella phage STP4-a</name>
    <dbReference type="NCBI Taxonomy" id="1445860"/>
    <lineage>
        <taxon>Viruses</taxon>
        <taxon>Duplodnaviria</taxon>
        <taxon>Heunggongvirae</taxon>
        <taxon>Uroviricota</taxon>
        <taxon>Caudoviricetes</taxon>
        <taxon>Pantevenvirales</taxon>
        <taxon>Straboviridae</taxon>
        <taxon>Tevenvirinae</taxon>
        <taxon>Gelderlandvirus</taxon>
        <taxon>Gelderlandvirus stp4a</taxon>
    </lineage>
</organism>
<accession>A0A0B4LA91</accession>
<gene>
    <name evidence="1" type="ORF">STP4a_098</name>
</gene>
<dbReference type="EMBL" id="KJ000058">
    <property type="protein sequence ID" value="AHJ86953.1"/>
    <property type="molecule type" value="Genomic_DNA"/>
</dbReference>